<keyword evidence="1" id="KW-0805">Transcription regulation</keyword>
<evidence type="ECO:0008006" key="7">
    <source>
        <dbReference type="Google" id="ProtNLM"/>
    </source>
</evidence>
<dbReference type="NCBIfam" id="TIGR01557">
    <property type="entry name" value="myb_SHAQKYF"/>
    <property type="match status" value="1"/>
</dbReference>
<dbReference type="PANTHER" id="PTHR31442">
    <property type="entry name" value="HOMEODOMAIN-LIKE SUPERFAMILY PROTEIN-RELATED"/>
    <property type="match status" value="1"/>
</dbReference>
<keyword evidence="2" id="KW-0804">Transcription</keyword>
<accession>A0A8T1VLJ5</accession>
<evidence type="ECO:0000256" key="4">
    <source>
        <dbReference type="SAM" id="MobiDB-lite"/>
    </source>
</evidence>
<dbReference type="EMBL" id="JAGDFM010000262">
    <property type="protein sequence ID" value="KAG7381078.1"/>
    <property type="molecule type" value="Genomic_DNA"/>
</dbReference>
<evidence type="ECO:0000313" key="5">
    <source>
        <dbReference type="EMBL" id="KAG7381078.1"/>
    </source>
</evidence>
<dbReference type="Proteomes" id="UP000694044">
    <property type="component" value="Unassembled WGS sequence"/>
</dbReference>
<keyword evidence="3" id="KW-0539">Nucleus</keyword>
<keyword evidence="6" id="KW-1185">Reference proteome</keyword>
<evidence type="ECO:0000313" key="6">
    <source>
        <dbReference type="Proteomes" id="UP000694044"/>
    </source>
</evidence>
<evidence type="ECO:0000256" key="2">
    <source>
        <dbReference type="ARBA" id="ARBA00023163"/>
    </source>
</evidence>
<gene>
    <name evidence="5" type="ORF">PHYPSEUDO_006453</name>
</gene>
<sequence>MRSPSPTSSDAVATVAVSVQKTKPAVTADKRPSKKNKRPSQRFLWQEDLHLRFVAAIFDLGLKNASPKALLPLMKKSDPDSGLTTEHLKSHLQKYCINYERSHQKFQELCDREVKRDRKRRRRQEDRRSSAAEAFAFPVRERCDSITAKSATDSDSVLEGDDNASRGANTVGEEDRQMRPFVCSRELAAATASIAASRYPAEYVPVQRIPAPIPVSSGMPELTDAQWRTFSMLMSVPSQGFDGRYEDATLSIQIPQEMPPSLSTQAQVQYELQLQMHQAMQAQMSFHRQMLTRKVELSQDLHQRDGVENWSSNCSLNNAQVAERSGFQEAWASSQQMHQRQLASHRLQQQLYQYGAPLRQTASEATCSAPEPLKSASLPSLVAGSLEEPMTDTNSDAVDEDLNRWDPFNVGLDGDGLFDFLKA</sequence>
<dbReference type="OrthoDB" id="60033at2759"/>
<dbReference type="GO" id="GO:0003677">
    <property type="term" value="F:DNA binding"/>
    <property type="evidence" value="ECO:0007669"/>
    <property type="project" value="InterPro"/>
</dbReference>
<dbReference type="GO" id="GO:0003700">
    <property type="term" value="F:DNA-binding transcription factor activity"/>
    <property type="evidence" value="ECO:0007669"/>
    <property type="project" value="InterPro"/>
</dbReference>
<dbReference type="InterPro" id="IPR044841">
    <property type="entry name" value="LUX/BOA-like"/>
</dbReference>
<dbReference type="AlphaFoldDB" id="A0A8T1VLJ5"/>
<evidence type="ECO:0000256" key="3">
    <source>
        <dbReference type="ARBA" id="ARBA00023242"/>
    </source>
</evidence>
<feature type="region of interest" description="Disordered" evidence="4">
    <location>
        <begin position="148"/>
        <end position="173"/>
    </location>
</feature>
<dbReference type="FunFam" id="1.10.10.60:FF:000007">
    <property type="entry name" value="Two-component response regulator"/>
    <property type="match status" value="1"/>
</dbReference>
<organism evidence="5 6">
    <name type="scientific">Phytophthora pseudosyringae</name>
    <dbReference type="NCBI Taxonomy" id="221518"/>
    <lineage>
        <taxon>Eukaryota</taxon>
        <taxon>Sar</taxon>
        <taxon>Stramenopiles</taxon>
        <taxon>Oomycota</taxon>
        <taxon>Peronosporomycetes</taxon>
        <taxon>Peronosporales</taxon>
        <taxon>Peronosporaceae</taxon>
        <taxon>Phytophthora</taxon>
    </lineage>
</organism>
<reference evidence="5" key="1">
    <citation type="submission" date="2021-02" db="EMBL/GenBank/DDBJ databases">
        <authorList>
            <person name="Palmer J.M."/>
        </authorList>
    </citation>
    <scope>NUCLEOTIDE SEQUENCE</scope>
    <source>
        <strain evidence="5">SCRP734</strain>
    </source>
</reference>
<protein>
    <recommendedName>
        <fullName evidence="7">HTH myb-type domain-containing protein</fullName>
    </recommendedName>
</protein>
<name>A0A8T1VLJ5_9STRA</name>
<comment type="caution">
    <text evidence="5">The sequence shown here is derived from an EMBL/GenBank/DDBJ whole genome shotgun (WGS) entry which is preliminary data.</text>
</comment>
<dbReference type="PANTHER" id="PTHR31442:SF29">
    <property type="entry name" value="HOMEODOMAIN-LIKE SUPERFAMILY PROTEIN"/>
    <property type="match status" value="1"/>
</dbReference>
<proteinExistence type="predicted"/>
<dbReference type="InterPro" id="IPR006447">
    <property type="entry name" value="Myb_dom_plants"/>
</dbReference>
<evidence type="ECO:0000256" key="1">
    <source>
        <dbReference type="ARBA" id="ARBA00023015"/>
    </source>
</evidence>